<evidence type="ECO:0000259" key="3">
    <source>
        <dbReference type="Pfam" id="PF00294"/>
    </source>
</evidence>
<keyword evidence="2" id="KW-0418">Kinase</keyword>
<dbReference type="Pfam" id="PF00294">
    <property type="entry name" value="PfkB"/>
    <property type="match status" value="1"/>
</dbReference>
<gene>
    <name evidence="4" type="ORF">A2397_04200</name>
</gene>
<dbReference type="InterPro" id="IPR002173">
    <property type="entry name" value="Carboh/pur_kinase_PfkB_CS"/>
</dbReference>
<dbReference type="STRING" id="1797263.A2397_04200"/>
<proteinExistence type="predicted"/>
<protein>
    <recommendedName>
        <fullName evidence="3">Carbohydrate kinase PfkB domain-containing protein</fullName>
    </recommendedName>
</protein>
<dbReference type="PANTHER" id="PTHR10584:SF166">
    <property type="entry name" value="RIBOKINASE"/>
    <property type="match status" value="1"/>
</dbReference>
<keyword evidence="1" id="KW-0808">Transferase</keyword>
<accession>A0A1F4ZQL7</accession>
<dbReference type="Gene3D" id="3.40.1190.20">
    <property type="match status" value="1"/>
</dbReference>
<dbReference type="Proteomes" id="UP000176424">
    <property type="component" value="Unassembled WGS sequence"/>
</dbReference>
<evidence type="ECO:0000256" key="1">
    <source>
        <dbReference type="ARBA" id="ARBA00022679"/>
    </source>
</evidence>
<organism evidence="4 5">
    <name type="scientific">Candidatus Amesbacteria bacterium RIFOXYB1_FULL_44_23</name>
    <dbReference type="NCBI Taxonomy" id="1797263"/>
    <lineage>
        <taxon>Bacteria</taxon>
        <taxon>Candidatus Amesiibacteriota</taxon>
    </lineage>
</organism>
<reference evidence="4 5" key="1">
    <citation type="journal article" date="2016" name="Nat. Commun.">
        <title>Thousands of microbial genomes shed light on interconnected biogeochemical processes in an aquifer system.</title>
        <authorList>
            <person name="Anantharaman K."/>
            <person name="Brown C.T."/>
            <person name="Hug L.A."/>
            <person name="Sharon I."/>
            <person name="Castelle C.J."/>
            <person name="Probst A.J."/>
            <person name="Thomas B.C."/>
            <person name="Singh A."/>
            <person name="Wilkins M.J."/>
            <person name="Karaoz U."/>
            <person name="Brodie E.L."/>
            <person name="Williams K.H."/>
            <person name="Hubbard S.S."/>
            <person name="Banfield J.F."/>
        </authorList>
    </citation>
    <scope>NUCLEOTIDE SEQUENCE [LARGE SCALE GENOMIC DNA]</scope>
</reference>
<dbReference type="GO" id="GO:0016301">
    <property type="term" value="F:kinase activity"/>
    <property type="evidence" value="ECO:0007669"/>
    <property type="project" value="UniProtKB-KW"/>
</dbReference>
<dbReference type="SUPFAM" id="SSF53613">
    <property type="entry name" value="Ribokinase-like"/>
    <property type="match status" value="1"/>
</dbReference>
<evidence type="ECO:0000256" key="2">
    <source>
        <dbReference type="ARBA" id="ARBA00022777"/>
    </source>
</evidence>
<feature type="domain" description="Carbohydrate kinase PfkB" evidence="3">
    <location>
        <begin position="36"/>
        <end position="293"/>
    </location>
</feature>
<dbReference type="CDD" id="cd01942">
    <property type="entry name" value="ribokinase_group_A"/>
    <property type="match status" value="1"/>
</dbReference>
<dbReference type="PROSITE" id="PS00584">
    <property type="entry name" value="PFKB_KINASES_2"/>
    <property type="match status" value="1"/>
</dbReference>
<dbReference type="AlphaFoldDB" id="A0A1F4ZQL7"/>
<sequence>MYKRIVVTGSLAFDQIMSMPGRFADHILPDKIHILNVSFIMQTLRKEFGGTGGNIAYSLALHKIPTLLVGVAGSDFETYEKHLKKLPALTRKISLFKKESCASGFAITDRDDNQIWGFYEGAMKYTSKLTLLKTLKRGDFLVLAPNDPKSMVKFAKEAEKLKIPFLFDPAFNIPHLSLTDLRFAIKKCAVLIGNDYEIELISKRLKMPKTKLVTAKQLLITTLGARGSEIISGGKSIKIAAAKPINASDPTGAGDAFRAGFLAGIIKDLPLEQCGRMGSVTAAYTVEKYGTQTHKFTPSEFKKRFDLNFQKIQKKPTVSSK</sequence>
<name>A0A1F4ZQL7_9BACT</name>
<evidence type="ECO:0000313" key="5">
    <source>
        <dbReference type="Proteomes" id="UP000176424"/>
    </source>
</evidence>
<dbReference type="PANTHER" id="PTHR10584">
    <property type="entry name" value="SUGAR KINASE"/>
    <property type="match status" value="1"/>
</dbReference>
<dbReference type="InterPro" id="IPR029056">
    <property type="entry name" value="Ribokinase-like"/>
</dbReference>
<dbReference type="EMBL" id="MEXR01000052">
    <property type="protein sequence ID" value="OGD08733.1"/>
    <property type="molecule type" value="Genomic_DNA"/>
</dbReference>
<dbReference type="InterPro" id="IPR011611">
    <property type="entry name" value="PfkB_dom"/>
</dbReference>
<evidence type="ECO:0000313" key="4">
    <source>
        <dbReference type="EMBL" id="OGD08733.1"/>
    </source>
</evidence>
<comment type="caution">
    <text evidence="4">The sequence shown here is derived from an EMBL/GenBank/DDBJ whole genome shotgun (WGS) entry which is preliminary data.</text>
</comment>